<dbReference type="PROSITE" id="PS51257">
    <property type="entry name" value="PROKAR_LIPOPROTEIN"/>
    <property type="match status" value="1"/>
</dbReference>
<protein>
    <submittedName>
        <fullName evidence="1">Uncharacterized protein</fullName>
    </submittedName>
</protein>
<name>A0A0S7BEV7_9CHLR</name>
<dbReference type="STRING" id="360412.LARV_00320"/>
<reference evidence="1" key="1">
    <citation type="submission" date="2015-07" db="EMBL/GenBank/DDBJ databases">
        <title>Draft Genome Sequences of Anaerolinea thermolimosa IMO-1, Bellilinea caldifistulae GOMI-1, Leptolinea tardivitalis YMTK-2, Levilinea saccharolytica KIBI-1,Longilinea arvoryzae KOME-1, Previously Described as Members of the Anaerolineaceae (Chloroflexi).</title>
        <authorList>
            <person name="Sekiguchi Y."/>
            <person name="Ohashi A."/>
            <person name="Matsuura N."/>
            <person name="Tourlousse M.D."/>
        </authorList>
    </citation>
    <scope>NUCLEOTIDE SEQUENCE [LARGE SCALE GENOMIC DNA]</scope>
    <source>
        <strain evidence="1">KOME-1</strain>
    </source>
</reference>
<organism evidence="1">
    <name type="scientific">Longilinea arvoryzae</name>
    <dbReference type="NCBI Taxonomy" id="360412"/>
    <lineage>
        <taxon>Bacteria</taxon>
        <taxon>Bacillati</taxon>
        <taxon>Chloroflexota</taxon>
        <taxon>Anaerolineae</taxon>
        <taxon>Anaerolineales</taxon>
        <taxon>Anaerolineaceae</taxon>
        <taxon>Longilinea</taxon>
    </lineage>
</organism>
<keyword evidence="2" id="KW-1185">Reference proteome</keyword>
<sequence>MYNKEVNVNKLAHSLAVSLLIGLLIALAGCVPAAAPVAQATLAPASAASVAPAQQVTPTSLSGDASLPALQSGALFRVVKPDGSAVMFTVEDVKALPLAQYMTEGKVEEGPKLLDVLARAGVDEFSEVVISGPKSSQTLTRAQVDDQTVLDLTNRGTVKLATPAITKADWVKDVDLILVH</sequence>
<evidence type="ECO:0000313" key="2">
    <source>
        <dbReference type="Proteomes" id="UP000055060"/>
    </source>
</evidence>
<dbReference type="EMBL" id="DF967972">
    <property type="protein sequence ID" value="GAP12584.1"/>
    <property type="molecule type" value="Genomic_DNA"/>
</dbReference>
<dbReference type="AlphaFoldDB" id="A0A0S7BEV7"/>
<accession>A0A0S7BEV7</accession>
<evidence type="ECO:0000313" key="1">
    <source>
        <dbReference type="EMBL" id="GAP12584.1"/>
    </source>
</evidence>
<dbReference type="Proteomes" id="UP000055060">
    <property type="component" value="Unassembled WGS sequence"/>
</dbReference>
<proteinExistence type="predicted"/>
<gene>
    <name evidence="1" type="ORF">LARV_00320</name>
</gene>